<dbReference type="SUPFAM" id="SSF53474">
    <property type="entry name" value="alpha/beta-Hydrolases"/>
    <property type="match status" value="1"/>
</dbReference>
<evidence type="ECO:0000313" key="1">
    <source>
        <dbReference type="EMBL" id="QSB45794.1"/>
    </source>
</evidence>
<protein>
    <submittedName>
        <fullName evidence="1">Alpha/beta hydrolase</fullName>
    </submittedName>
</protein>
<organism evidence="1 2">
    <name type="scientific">Tsuneonella flava</name>
    <dbReference type="NCBI Taxonomy" id="2055955"/>
    <lineage>
        <taxon>Bacteria</taxon>
        <taxon>Pseudomonadati</taxon>
        <taxon>Pseudomonadota</taxon>
        <taxon>Alphaproteobacteria</taxon>
        <taxon>Sphingomonadales</taxon>
        <taxon>Erythrobacteraceae</taxon>
        <taxon>Tsuneonella</taxon>
    </lineage>
</organism>
<evidence type="ECO:0000313" key="2">
    <source>
        <dbReference type="Proteomes" id="UP000663637"/>
    </source>
</evidence>
<dbReference type="RefSeq" id="WP_205445073.1">
    <property type="nucleotide sequence ID" value="NZ_CP061510.1"/>
</dbReference>
<proteinExistence type="predicted"/>
<name>A0ABX7KEL0_9SPHN</name>
<accession>A0ABX7KEL0</accession>
<dbReference type="EMBL" id="CP061510">
    <property type="protein sequence ID" value="QSB45794.1"/>
    <property type="molecule type" value="Genomic_DNA"/>
</dbReference>
<gene>
    <name evidence="1" type="ORF">IDJ81_06815</name>
</gene>
<sequence length="425" mass="46037">MSQTLVRAGGSVQSPTFGIENLADLPSDIQVTPIQLTSEDGAPSRGLLYKRKNSTPKVGVHIMHPRSDVSTSYYNGALSKAGYAVLARGSRSPNNDVSTIHENVLLDLAAGVRFLKEQGCETVILLGASGGASLAAFYQAQASAEPGERLTETPAGDPLDLNKYDLPEIDGITIIAGHLGEGLCMEQMIDAAVIDEDDPLASDPDLDMYNPANGFAIPPTPSVYSQEFLARYRAAQKARVRRIDAKARSLVNRQREAAALVAKLGPEAPLDLIRQANTETHMIIYRTAADPAYVDLTIDPDDRPVHSYFSDRPDLENYGSEGFGRYLTPRAWLSTWSANTSNAKTAHNLAKVKVPTLFVHYAGDCGTRMSHAKAIIEAGGAADKTLHLVRHTGHFGMFLPDAPGTGRNWEGMDKIIEWLQARFPV</sequence>
<dbReference type="Proteomes" id="UP000663637">
    <property type="component" value="Chromosome"/>
</dbReference>
<dbReference type="GO" id="GO:0016787">
    <property type="term" value="F:hydrolase activity"/>
    <property type="evidence" value="ECO:0007669"/>
    <property type="project" value="UniProtKB-KW"/>
</dbReference>
<dbReference type="Gene3D" id="3.40.50.1820">
    <property type="entry name" value="alpha/beta hydrolase"/>
    <property type="match status" value="2"/>
</dbReference>
<reference evidence="1 2" key="1">
    <citation type="submission" date="2020-09" db="EMBL/GenBank/DDBJ databases">
        <title>Complete genome sequence of altererythrobacter flavus SS-21NJ, isolated from Dongying oil sludge in Shandong province.</title>
        <authorList>
            <person name="Sun S."/>
            <person name="Zhang Z."/>
        </authorList>
    </citation>
    <scope>NUCLEOTIDE SEQUENCE [LARGE SCALE GENOMIC DNA]</scope>
    <source>
        <strain evidence="1 2">SS-21NJ</strain>
    </source>
</reference>
<dbReference type="InterPro" id="IPR029058">
    <property type="entry name" value="AB_hydrolase_fold"/>
</dbReference>
<keyword evidence="2" id="KW-1185">Reference proteome</keyword>
<keyword evidence="1" id="KW-0378">Hydrolase</keyword>